<dbReference type="SUPFAM" id="SSF158702">
    <property type="entry name" value="Sec63 N-terminal domain-like"/>
    <property type="match status" value="1"/>
</dbReference>
<dbReference type="AlphaFoldDB" id="A0A8S3AYB5"/>
<evidence type="ECO:0000313" key="3">
    <source>
        <dbReference type="EMBL" id="CAF4725582.1"/>
    </source>
</evidence>
<organism evidence="3 4">
    <name type="scientific">Rotaria magnacalcarata</name>
    <dbReference type="NCBI Taxonomy" id="392030"/>
    <lineage>
        <taxon>Eukaryota</taxon>
        <taxon>Metazoa</taxon>
        <taxon>Spiralia</taxon>
        <taxon>Gnathifera</taxon>
        <taxon>Rotifera</taxon>
        <taxon>Eurotatoria</taxon>
        <taxon>Bdelloidea</taxon>
        <taxon>Philodinida</taxon>
        <taxon>Philodinidae</taxon>
        <taxon>Rotaria</taxon>
    </lineage>
</organism>
<feature type="non-terminal residue" evidence="3">
    <location>
        <position position="80"/>
    </location>
</feature>
<feature type="domain" description="SEC63" evidence="1">
    <location>
        <begin position="1"/>
        <end position="78"/>
    </location>
</feature>
<feature type="non-terminal residue" evidence="3">
    <location>
        <position position="1"/>
    </location>
</feature>
<evidence type="ECO:0000313" key="4">
    <source>
        <dbReference type="Proteomes" id="UP000681967"/>
    </source>
</evidence>
<comment type="caution">
    <text evidence="3">The sequence shown here is derived from an EMBL/GenBank/DDBJ whole genome shotgun (WGS) entry which is preliminary data.</text>
</comment>
<dbReference type="Pfam" id="PF02889">
    <property type="entry name" value="Sec63"/>
    <property type="match status" value="1"/>
</dbReference>
<gene>
    <name evidence="2" type="ORF">BYL167_LOCUS41421</name>
    <name evidence="3" type="ORF">BYL167_LOCUS45060</name>
</gene>
<name>A0A8S3AYB5_9BILA</name>
<dbReference type="EMBL" id="CAJOBH010105057">
    <property type="protein sequence ID" value="CAF4632513.1"/>
    <property type="molecule type" value="Genomic_DNA"/>
</dbReference>
<accession>A0A8S3AYB5</accession>
<protein>
    <recommendedName>
        <fullName evidence="1">SEC63 domain-containing protein</fullName>
    </recommendedName>
</protein>
<reference evidence="3" key="1">
    <citation type="submission" date="2021-02" db="EMBL/GenBank/DDBJ databases">
        <authorList>
            <person name="Nowell W R."/>
        </authorList>
    </citation>
    <scope>NUCLEOTIDE SEQUENCE</scope>
</reference>
<evidence type="ECO:0000259" key="1">
    <source>
        <dbReference type="Pfam" id="PF02889"/>
    </source>
</evidence>
<evidence type="ECO:0000313" key="2">
    <source>
        <dbReference type="EMBL" id="CAF4632513.1"/>
    </source>
</evidence>
<dbReference type="EMBL" id="CAJOBH010123932">
    <property type="protein sequence ID" value="CAF4725582.1"/>
    <property type="molecule type" value="Genomic_DNA"/>
</dbReference>
<dbReference type="InterPro" id="IPR004179">
    <property type="entry name" value="Sec63-dom"/>
</dbReference>
<sequence>REEEKIELQKLLERVPIPVKESIDEPSAKINVLLQAYISQLKLDGFALMADMVYVTQSAGRLMRAIYEMVLQRGWAQLVE</sequence>
<dbReference type="Proteomes" id="UP000681967">
    <property type="component" value="Unassembled WGS sequence"/>
</dbReference>
<dbReference type="Gene3D" id="1.10.3380.10">
    <property type="entry name" value="Sec63 N-terminal domain-like domain"/>
    <property type="match status" value="1"/>
</dbReference>
<proteinExistence type="predicted"/>